<dbReference type="Proteomes" id="UP000179807">
    <property type="component" value="Unassembled WGS sequence"/>
</dbReference>
<sequence length="2872" mass="329821">MKAIVTGILTSVFEEYINPIQNCQLDVAIWQGNAQLQNVTIKSTALSSHDFPFTVKEGIIKSISLHFPWNAINSMPCIIEIDGVNLVANFSKEIEMNTDIKVKESYLKDLENACQGNEESQNGILSGIFTTLIDNIIFKIKNVHIRVELESKSKESQKTFAAGLILEDFECFTINDKGEQAFVNSSNIRLRKQIYIKGFSLYIDSGNSPLNQIKPINSNQSDAQEQNQTQNNMENEGNNESNNDLNSENEDNHEYILKDFSFSSIFTRTKDKSENNTDSSKATPNHTQTEILNQIPDFSFKFDKNQLLVLKEFIYQQNMFNMRQKYFICGHPPSLPKSQRSSGKWWRYIHRCTIEKRFPNRIKVNDVIQMLKTRQIYHQLWETRQTLTLENFKKSHHYNILKNIESSLNLNTILFLRSYSEYKIKQNLNKDNFNEIVFDPDELNTLLIKNSTFSSFLMSIVINKFNIDIFDFQNNLNTLVVEPVVSLSVLNMNGMFTKTIEKDTSFSFTCKNFNIFTPNEEIFGQTTSSEIEKPMFSLTYKNYPAKLEREIDVIANSPSLNIDLDLIYSVTNLFSSQTTVSYSVSPKEEPSVSIQKRCEEYPFIKLNVDFFSPKVKLANTQLTLGLDNINIKSFPIHDRTIQNQETLYSDFELHLQNLFINYDKDLILYPFSTYVKYSTLISPVESIDQYKVFIDMSTISLELSKTSCKGLFHSLNYLMKPRSFQIESINKNNNGVQTNQKNIELTKTFASSVKFKIQKVMLNLITIGEFNIIDVSSTIVIHKDSSNIALKAYEIECLNTENKYIEFVKDTNIKNFKNAISGIIDLSPNNRIFCIDINNPVIVIDFEWIGKCINFFKKAKKTNNTNESPRTSKLNQDTSQNVQSAQHLKAGNKTVNTYEIVINTPKCILNLPTVDENENIKVVFDLEKVGVLNHLLSFSNTNILINERVIAEKVDFKYSELSVLCDFIELNLEENDYPLLLELSDYITNKYDKYFSSDKNSIQMNSQVEQINKKSNDFYINIGLVNINLKEKLGIKFESFSLKVSEKIEISLNEIEILEMFTYNVMTNFTSLSIIKDGNSTLINISPSSCINLDILPTHFLYYYFVDKDNPHRIKVDEKVDVLHQRERKIQIITQDLCLELTDLGTAVINSVALIFEMGPKGFLMKINGNSLSIMRKNNKVNSYENDYFLMTNSDFALTFTKQLIKMRLDNTVCKYDLDEILKYANFSSGILHGIVKETEDKPVSVPLFKYDIQISELNANLENSSVFLKFHNFVLKNTVQDLTKLYIGSDSLSFSSKQANFINIDSPKICVSMTVRESYPNVTLNSNNSAASSSFSFSDNSIDFDFSDKSSINSSSSNLLDLIISENKNNFLHKISIYLLFDFVSFDHKNEFVDDLCQAIIYMFSKKNNEEKTEESKKYHWDLKISVIINSLYLTFNALNKILLNDFKYKMYHGQQYVNVHSLKLQDFPDLLYNDSLNHSKDVFTMKMEDSLMECLLTNFTIKLNFNSEIIINFLSELLDSPFLSMNFGNKEYNDKQTNKKRLFMNIHFSNFKLILINSLFSLNLDLSGHSILSDNLLQLVFDSLSCFYSENDIVFEPIIQNLNVHLEKAKDNLFIILRNCNFNISPSDIIDFQALSEDIMRFLQQQANKLLNRNLKNKNFEETQENNQRYPINELKIVFDPIIFNFCEDNRKTRIPFPFIRVSIPPVDLTLKPCSPVIVIDVNNILTEMFNKKTQKWDLLHESISLSVKIENKKMIKVSVVSGMNLVLSSQILNQIRKFSFTRSKYEIKPEYIIENHSNDVCNFLFNGKNEVKVMPDKIFEFYDTKKFLFDNRTIVDPNHFVSPLYIGSKYSLSVFIKNGFRFLSINSFILFKNNTDISLVFQGITQNNHENIVALYPHSFSSISLNCKSFILYGETHSLRYDPQKNPSKRISLLALKEKREASIPVFVGNIKFIMKISLKFSQKRGVLVLRIRPKFTVINYLPFPVEFVIPQTKTIVSIPSKSHQFLNHYGFADNFLFHLKIGQKVTRDYQLFLNNDIVTIPVYFNDVNAISVSHQRNVISIKPPVFLKNQTNFQISLFDKNNRKICKILERQTGVIGPIEYFNEIQSQKKIMIYLSIDGYSKSHLVEIGDDVQPVLMPSLKFSGMFLPLFLSGSYDSHGTINLQINYMIEVKNLTKKYICLQSVNLQNCIIGIPLIVKSKETMAITCASKMFIFNLSIEGINEYTTICLQQKDKTKSIHSTLLLNDKEMVEVEFQESINSTIYVILRECTFPQPLMITNLLEDSIIHLQESRLKVLPMSTKIVATKSLPNSISANTTSLTHHHSVNSNRNVNTIKSANLLSFVVMDENINVNLEILDFPIKHEIRMNDNSILLFVEIQSLSNGSHLIIVSRRIERCKSFYDIGLSIDIPRFSISLVDDKTIELSLFTLTNTSFNFNRSRNIDSFSVFIDTIQIDDMYPDVPIPVVAYNRISPFMSMVLSKATNSNTSFKQAYLKLNDMILYIDSNFISELIYFFKGIVQSDGINQYKPKNINTKKTKSSKNRENLVKNTFSFEMIRIEPINFNVSVRFKSGRVLQHNYESDILQKFIPPISHVGLTLDFFEKKNISGTSNQISRILVDNYKHKIKAHIISLILSAPEGIVRSASDILHQIHEDSHSSPVTLNNTPSRSISSGFESFTKGLAKAVTGIVTEPMNGLQTNGASGLIGGLVRGTLGVVLQPTAGLLDATTGIIDGVKNAFQDQRKVVRDPRTFSNGQIIPYDNVSSWCQLSFQRLIENYNETFSYFIKGKTGFVGITQNYLVIFGDYQDNLKVKYLNKLTEIKKVYNEGRLLKVDFLNGKQLIVDCESQDIAKNSVETIFSLCCFSIIINV</sequence>
<accession>A0A1J4L4P2</accession>
<dbReference type="Pfam" id="PF12624">
    <property type="entry name" value="VPS13_N"/>
    <property type="match status" value="1"/>
</dbReference>
<dbReference type="OrthoDB" id="428159at2759"/>
<feature type="domain" description="Chorein N-terminal" evidence="4">
    <location>
        <begin position="3"/>
        <end position="431"/>
    </location>
</feature>
<dbReference type="RefSeq" id="XP_068370084.1">
    <property type="nucleotide sequence ID" value="XM_068496882.1"/>
</dbReference>
<evidence type="ECO:0000313" key="5">
    <source>
        <dbReference type="EMBL" id="OHT16948.1"/>
    </source>
</evidence>
<comment type="caution">
    <text evidence="5">The sequence shown here is derived from an EMBL/GenBank/DDBJ whole genome shotgun (WGS) entry which is preliminary data.</text>
</comment>
<evidence type="ECO:0000313" key="6">
    <source>
        <dbReference type="Proteomes" id="UP000179807"/>
    </source>
</evidence>
<dbReference type="GO" id="GO:0006623">
    <property type="term" value="P:protein targeting to vacuole"/>
    <property type="evidence" value="ECO:0007669"/>
    <property type="project" value="TreeGrafter"/>
</dbReference>
<feature type="compositionally biased region" description="Polar residues" evidence="3">
    <location>
        <begin position="212"/>
        <end position="223"/>
    </location>
</feature>
<keyword evidence="6" id="KW-1185">Reference proteome</keyword>
<evidence type="ECO:0000256" key="2">
    <source>
        <dbReference type="ARBA" id="ARBA00022448"/>
    </source>
</evidence>
<dbReference type="InterPro" id="IPR026847">
    <property type="entry name" value="VPS13"/>
</dbReference>
<reference evidence="5" key="1">
    <citation type="submission" date="2016-10" db="EMBL/GenBank/DDBJ databases">
        <authorList>
            <person name="Benchimol M."/>
            <person name="Almeida L.G."/>
            <person name="Vasconcelos A.T."/>
            <person name="Perreira-Neves A."/>
            <person name="Rosa I.A."/>
            <person name="Tasca T."/>
            <person name="Bogo M.R."/>
            <person name="de Souza W."/>
        </authorList>
    </citation>
    <scope>NUCLEOTIDE SEQUENCE [LARGE SCALE GENOMIC DNA]</scope>
    <source>
        <strain evidence="5">K</strain>
    </source>
</reference>
<evidence type="ECO:0000259" key="4">
    <source>
        <dbReference type="Pfam" id="PF12624"/>
    </source>
</evidence>
<gene>
    <name evidence="5" type="ORF">TRFO_12839</name>
</gene>
<dbReference type="InterPro" id="IPR026854">
    <property type="entry name" value="VPS13_N"/>
</dbReference>
<dbReference type="PANTHER" id="PTHR16166:SF93">
    <property type="entry name" value="INTERMEMBRANE LIPID TRANSFER PROTEIN VPS13"/>
    <property type="match status" value="1"/>
</dbReference>
<evidence type="ECO:0000256" key="3">
    <source>
        <dbReference type="SAM" id="MobiDB-lite"/>
    </source>
</evidence>
<dbReference type="GO" id="GO:0045053">
    <property type="term" value="P:protein retention in Golgi apparatus"/>
    <property type="evidence" value="ECO:0007669"/>
    <property type="project" value="TreeGrafter"/>
</dbReference>
<dbReference type="EMBL" id="MLAK01000057">
    <property type="protein sequence ID" value="OHT16948.1"/>
    <property type="molecule type" value="Genomic_DNA"/>
</dbReference>
<protein>
    <recommendedName>
        <fullName evidence="4">Chorein N-terminal domain-containing protein</fullName>
    </recommendedName>
</protein>
<name>A0A1J4L4P2_9EUKA</name>
<evidence type="ECO:0000256" key="1">
    <source>
        <dbReference type="ARBA" id="ARBA00006545"/>
    </source>
</evidence>
<feature type="compositionally biased region" description="Low complexity" evidence="3">
    <location>
        <begin position="224"/>
        <end position="246"/>
    </location>
</feature>
<dbReference type="VEuPathDB" id="TrichDB:TRFO_12839"/>
<dbReference type="PANTHER" id="PTHR16166">
    <property type="entry name" value="VACUOLAR PROTEIN SORTING-ASSOCIATED PROTEIN VPS13"/>
    <property type="match status" value="1"/>
</dbReference>
<organism evidence="5 6">
    <name type="scientific">Tritrichomonas foetus</name>
    <dbReference type="NCBI Taxonomy" id="1144522"/>
    <lineage>
        <taxon>Eukaryota</taxon>
        <taxon>Metamonada</taxon>
        <taxon>Parabasalia</taxon>
        <taxon>Tritrichomonadida</taxon>
        <taxon>Tritrichomonadidae</taxon>
        <taxon>Tritrichomonas</taxon>
    </lineage>
</organism>
<comment type="similarity">
    <text evidence="1">Belongs to the VPS13 family.</text>
</comment>
<keyword evidence="2" id="KW-0813">Transport</keyword>
<proteinExistence type="inferred from homology"/>
<dbReference type="GeneID" id="94831586"/>
<feature type="region of interest" description="Disordered" evidence="3">
    <location>
        <begin position="212"/>
        <end position="249"/>
    </location>
</feature>